<dbReference type="EMBL" id="AMZH03015206">
    <property type="protein sequence ID" value="RRT46433.1"/>
    <property type="molecule type" value="Genomic_DNA"/>
</dbReference>
<dbReference type="InterPro" id="IPR013761">
    <property type="entry name" value="SAM/pointed_sf"/>
</dbReference>
<evidence type="ECO:0000256" key="2">
    <source>
        <dbReference type="SAM" id="MobiDB-lite"/>
    </source>
</evidence>
<dbReference type="Proteomes" id="UP000287651">
    <property type="component" value="Unassembled WGS sequence"/>
</dbReference>
<evidence type="ECO:0000256" key="1">
    <source>
        <dbReference type="ARBA" id="ARBA00022737"/>
    </source>
</evidence>
<dbReference type="AlphaFoldDB" id="A0A426Y3W1"/>
<evidence type="ECO:0000313" key="5">
    <source>
        <dbReference type="Proteomes" id="UP000287651"/>
    </source>
</evidence>
<evidence type="ECO:0000313" key="4">
    <source>
        <dbReference type="EMBL" id="RRT46433.1"/>
    </source>
</evidence>
<dbReference type="SUPFAM" id="SSF47769">
    <property type="entry name" value="SAM/Pointed domain"/>
    <property type="match status" value="1"/>
</dbReference>
<dbReference type="Gene3D" id="1.10.150.50">
    <property type="entry name" value="Transcription Factor, Ets-1"/>
    <property type="match status" value="1"/>
</dbReference>
<proteinExistence type="predicted"/>
<feature type="domain" description="SAM" evidence="3">
    <location>
        <begin position="158"/>
        <end position="202"/>
    </location>
</feature>
<protein>
    <recommendedName>
        <fullName evidence="3">SAM domain-containing protein</fullName>
    </recommendedName>
</protein>
<dbReference type="Pfam" id="PF00536">
    <property type="entry name" value="SAM_1"/>
    <property type="match status" value="1"/>
</dbReference>
<dbReference type="PANTHER" id="PTHR10627">
    <property type="entry name" value="SCP160"/>
    <property type="match status" value="1"/>
</dbReference>
<comment type="caution">
    <text evidence="4">The sequence shown here is derived from an EMBL/GenBank/DDBJ whole genome shotgun (WGS) entry which is preliminary data.</text>
</comment>
<organism evidence="4 5">
    <name type="scientific">Ensete ventricosum</name>
    <name type="common">Abyssinian banana</name>
    <name type="synonym">Musa ensete</name>
    <dbReference type="NCBI Taxonomy" id="4639"/>
    <lineage>
        <taxon>Eukaryota</taxon>
        <taxon>Viridiplantae</taxon>
        <taxon>Streptophyta</taxon>
        <taxon>Embryophyta</taxon>
        <taxon>Tracheophyta</taxon>
        <taxon>Spermatophyta</taxon>
        <taxon>Magnoliopsida</taxon>
        <taxon>Liliopsida</taxon>
        <taxon>Zingiberales</taxon>
        <taxon>Musaceae</taxon>
        <taxon>Ensete</taxon>
    </lineage>
</organism>
<feature type="region of interest" description="Disordered" evidence="2">
    <location>
        <begin position="1"/>
        <end position="44"/>
    </location>
</feature>
<dbReference type="InterPro" id="IPR001660">
    <property type="entry name" value="SAM"/>
</dbReference>
<reference evidence="4 5" key="1">
    <citation type="journal article" date="2014" name="Agronomy (Basel)">
        <title>A Draft Genome Sequence for Ensete ventricosum, the Drought-Tolerant Tree Against Hunger.</title>
        <authorList>
            <person name="Harrison J."/>
            <person name="Moore K.A."/>
            <person name="Paszkiewicz K."/>
            <person name="Jones T."/>
            <person name="Grant M."/>
            <person name="Ambacheew D."/>
            <person name="Muzemil S."/>
            <person name="Studholme D.J."/>
        </authorList>
    </citation>
    <scope>NUCLEOTIDE SEQUENCE [LARGE SCALE GENOMIC DNA]</scope>
</reference>
<name>A0A426Y3W1_ENSVE</name>
<accession>A0A426Y3W1</accession>
<dbReference type="CDD" id="cd09487">
    <property type="entry name" value="SAM_superfamily"/>
    <property type="match status" value="1"/>
</dbReference>
<gene>
    <name evidence="4" type="ORF">B296_00049135</name>
</gene>
<dbReference type="PROSITE" id="PS50105">
    <property type="entry name" value="SAM_DOMAIN"/>
    <property type="match status" value="1"/>
</dbReference>
<keyword evidence="1" id="KW-0677">Repeat</keyword>
<feature type="region of interest" description="Disordered" evidence="2">
    <location>
        <begin position="128"/>
        <end position="158"/>
    </location>
</feature>
<evidence type="ECO:0000259" key="3">
    <source>
        <dbReference type="PROSITE" id="PS50105"/>
    </source>
</evidence>
<sequence length="233" mass="26017">MYADLVAAGRKRSIKDRLNGGSAEDPRPTMSPITKRQRQTEGILRYDTFKDDQTASSNKVDAGDLRWKLQRKGLQQGTESRSCLHEKLSGTVHQQPVKIQKLSGTMHQHPAISDLPKTKAVTEMGRLVQKGGPSSRETVPVTKKLPGPVASNKSSQTKSDMSVDSLLQSLGLEKYLITFKAEEVDMTALIHMTDEDLKAIGLPMVIFQLLSFKEPYQFLFYTCFNNSTILYLV</sequence>
<dbReference type="PANTHER" id="PTHR10627:SF74">
    <property type="entry name" value="OS08G0526500 PROTEIN"/>
    <property type="match status" value="1"/>
</dbReference>